<reference evidence="4 5" key="1">
    <citation type="submission" date="2020-08" db="EMBL/GenBank/DDBJ databases">
        <title>Whole genome shotgun sequence of Actinocatenispora thailandica NBRC 105041.</title>
        <authorList>
            <person name="Komaki H."/>
            <person name="Tamura T."/>
        </authorList>
    </citation>
    <scope>NUCLEOTIDE SEQUENCE [LARGE SCALE GENOMIC DNA]</scope>
    <source>
        <strain evidence="4 5">NBRC 105041</strain>
    </source>
</reference>
<dbReference type="InterPro" id="IPR010273">
    <property type="entry name" value="DUF881"/>
</dbReference>
<protein>
    <submittedName>
        <fullName evidence="4">Membrane protein</fullName>
    </submittedName>
</protein>
<dbReference type="Pfam" id="PF05949">
    <property type="entry name" value="DUF881"/>
    <property type="match status" value="1"/>
</dbReference>
<dbReference type="EMBL" id="AP023355">
    <property type="protein sequence ID" value="BCJ38807.1"/>
    <property type="molecule type" value="Genomic_DNA"/>
</dbReference>
<organism evidence="4 5">
    <name type="scientific">Actinocatenispora thailandica</name>
    <dbReference type="NCBI Taxonomy" id="227318"/>
    <lineage>
        <taxon>Bacteria</taxon>
        <taxon>Bacillati</taxon>
        <taxon>Actinomycetota</taxon>
        <taxon>Actinomycetes</taxon>
        <taxon>Micromonosporales</taxon>
        <taxon>Micromonosporaceae</taxon>
        <taxon>Actinocatenispora</taxon>
    </lineage>
</organism>
<keyword evidence="3" id="KW-0812">Transmembrane</keyword>
<proteinExistence type="inferred from homology"/>
<evidence type="ECO:0000256" key="3">
    <source>
        <dbReference type="SAM" id="Phobius"/>
    </source>
</evidence>
<dbReference type="Proteomes" id="UP000611640">
    <property type="component" value="Chromosome"/>
</dbReference>
<evidence type="ECO:0000313" key="4">
    <source>
        <dbReference type="EMBL" id="BCJ38807.1"/>
    </source>
</evidence>
<comment type="similarity">
    <text evidence="1">Belongs to the UPF0749 family.</text>
</comment>
<feature type="region of interest" description="Disordered" evidence="2">
    <location>
        <begin position="87"/>
        <end position="119"/>
    </location>
</feature>
<keyword evidence="3" id="KW-0472">Membrane</keyword>
<dbReference type="PANTHER" id="PTHR37313:SF4">
    <property type="entry name" value="CONSERVED MEMBRANE PROTEIN-RELATED"/>
    <property type="match status" value="1"/>
</dbReference>
<dbReference type="RefSeq" id="WP_203964785.1">
    <property type="nucleotide sequence ID" value="NZ_AP023355.1"/>
</dbReference>
<feature type="compositionally biased region" description="Basic and acidic residues" evidence="2">
    <location>
        <begin position="87"/>
        <end position="109"/>
    </location>
</feature>
<evidence type="ECO:0000256" key="2">
    <source>
        <dbReference type="SAM" id="MobiDB-lite"/>
    </source>
</evidence>
<dbReference type="GO" id="GO:0005886">
    <property type="term" value="C:plasma membrane"/>
    <property type="evidence" value="ECO:0007669"/>
    <property type="project" value="TreeGrafter"/>
</dbReference>
<evidence type="ECO:0000256" key="1">
    <source>
        <dbReference type="ARBA" id="ARBA00009108"/>
    </source>
</evidence>
<gene>
    <name evidence="4" type="ORF">Athai_63100</name>
</gene>
<name>A0A7R7DWS9_9ACTN</name>
<accession>A0A7R7DWS9</accession>
<sequence length="266" mass="28309">MADSSPADRNPGLLAQFLLPRRRPGRKPGWSAIVPLVVVAAGFLFATTASTARGTQLREDRRVQLSDAIRQRQRDVARSEKRAAALRAEVERDTSQQGRSDARVREQQKRAAASKAGAGLTAVHGPALTVTLNDAPRQPDRQLPSGATADDVVVHQQDVQSVVNALWAGGAEAMSIMNVRVISTSAVRCVGNTLLLSGQVFSPPFVIVAIGDRGRMNAALDAAPGVRAFRAAAKDWGLGYEVKGDDDVRLPAYDGSSSLSDAQVPR</sequence>
<feature type="transmembrane region" description="Helical" evidence="3">
    <location>
        <begin position="29"/>
        <end position="52"/>
    </location>
</feature>
<dbReference type="KEGG" id="atl:Athai_63100"/>
<keyword evidence="3" id="KW-1133">Transmembrane helix</keyword>
<dbReference type="Gene3D" id="3.30.70.1880">
    <property type="entry name" value="Protein of unknown function DUF881"/>
    <property type="match status" value="1"/>
</dbReference>
<keyword evidence="5" id="KW-1185">Reference proteome</keyword>
<evidence type="ECO:0000313" key="5">
    <source>
        <dbReference type="Proteomes" id="UP000611640"/>
    </source>
</evidence>
<dbReference type="PANTHER" id="PTHR37313">
    <property type="entry name" value="UPF0749 PROTEIN RV1825"/>
    <property type="match status" value="1"/>
</dbReference>
<dbReference type="AlphaFoldDB" id="A0A7R7DWS9"/>